<feature type="transmembrane region" description="Helical" evidence="1">
    <location>
        <begin position="358"/>
        <end position="381"/>
    </location>
</feature>
<feature type="transmembrane region" description="Helical" evidence="1">
    <location>
        <begin position="258"/>
        <end position="275"/>
    </location>
</feature>
<dbReference type="Pfam" id="PF10192">
    <property type="entry name" value="GPR180-TMEM145_TM"/>
    <property type="match status" value="1"/>
</dbReference>
<sequence length="445" mass="50654">MLLRVVVVLGLFHCTAASLFSGFLMGREFAYLGKFCYTWDANFSNIVGNMHIEIRTPDDDVKLAIYDDEDEFWSFVTTDPNCDCQCKLSEAHTKAVFDVPRATNWNQTFKLDYGIREHLRPRFWYVALAKCVPDGELFHPSLADLTPATFQHFFFTAWYSLHMTQAVDGSEVPVYQEDLDFVYLFLTCLSGLVLLLQLHSAATSRHRSESFHPIIQLLTLLVSLHFANNIALCLNFFSFAWNGIGTPLLLCLARVGQALNRVGVLLLAMLIAKGWTINSIHLEDRTLLTTVMVAILTLYLGLASWYLGFVPPSSTIYMFDSVPGFAICLLHFAVYIWFLRNICTTSAKEKSSDKRTFFFQMSLLFTFYILSLPMIVSIATFLSPWVRQKIVESVTSCIEFTTLTVLVYFLWPSRAPHYFDRLYSLVGSQTEKTTLCDASLPTNQL</sequence>
<dbReference type="GO" id="GO:0007186">
    <property type="term" value="P:G protein-coupled receptor signaling pathway"/>
    <property type="evidence" value="ECO:0007669"/>
    <property type="project" value="InterPro"/>
</dbReference>
<feature type="transmembrane region" description="Helical" evidence="1">
    <location>
        <begin position="393"/>
        <end position="411"/>
    </location>
</feature>
<dbReference type="VEuPathDB" id="FungiDB:AeMF1_011801"/>
<proteinExistence type="predicted"/>
<reference evidence="4 5" key="1">
    <citation type="submission" date="2019-07" db="EMBL/GenBank/DDBJ databases">
        <title>Genomics analysis of Aphanomyces spp. identifies a new class of oomycete effector associated with host adaptation.</title>
        <authorList>
            <person name="Gaulin E."/>
        </authorList>
    </citation>
    <scope>NUCLEOTIDE SEQUENCE [LARGE SCALE GENOMIC DNA]</scope>
    <source>
        <strain evidence="4 5">ATCC 201684</strain>
    </source>
</reference>
<keyword evidence="2" id="KW-0732">Signal</keyword>
<gene>
    <name evidence="4" type="ORF">Ae201684_012842</name>
</gene>
<evidence type="ECO:0000259" key="3">
    <source>
        <dbReference type="Pfam" id="PF10192"/>
    </source>
</evidence>
<dbReference type="PANTHER" id="PTHR23252">
    <property type="entry name" value="INTIMAL THICKNESS RECEPTOR-RELATED"/>
    <property type="match status" value="1"/>
</dbReference>
<organism evidence="4 5">
    <name type="scientific">Aphanomyces euteiches</name>
    <dbReference type="NCBI Taxonomy" id="100861"/>
    <lineage>
        <taxon>Eukaryota</taxon>
        <taxon>Sar</taxon>
        <taxon>Stramenopiles</taxon>
        <taxon>Oomycota</taxon>
        <taxon>Saprolegniomycetes</taxon>
        <taxon>Saprolegniales</taxon>
        <taxon>Verrucalvaceae</taxon>
        <taxon>Aphanomyces</taxon>
    </lineage>
</organism>
<feature type="transmembrane region" description="Helical" evidence="1">
    <location>
        <begin position="181"/>
        <end position="202"/>
    </location>
</feature>
<accession>A0A6G0WQ91</accession>
<feature type="transmembrane region" description="Helical" evidence="1">
    <location>
        <begin position="315"/>
        <end position="338"/>
    </location>
</feature>
<keyword evidence="1" id="KW-0812">Transmembrane</keyword>
<keyword evidence="1" id="KW-0472">Membrane</keyword>
<evidence type="ECO:0000313" key="4">
    <source>
        <dbReference type="EMBL" id="KAF0729574.1"/>
    </source>
</evidence>
<keyword evidence="5" id="KW-1185">Reference proteome</keyword>
<dbReference type="AlphaFoldDB" id="A0A6G0WQ91"/>
<feature type="transmembrane region" description="Helical" evidence="1">
    <location>
        <begin position="287"/>
        <end position="309"/>
    </location>
</feature>
<dbReference type="GO" id="GO:0019236">
    <property type="term" value="P:response to pheromone"/>
    <property type="evidence" value="ECO:0007669"/>
    <property type="project" value="InterPro"/>
</dbReference>
<protein>
    <recommendedName>
        <fullName evidence="3">GPR180/TMEM145 transmembrane domain-containing protein</fullName>
    </recommendedName>
</protein>
<feature type="domain" description="GPR180/TMEM145 transmembrane" evidence="3">
    <location>
        <begin position="189"/>
        <end position="405"/>
    </location>
</feature>
<comment type="caution">
    <text evidence="4">The sequence shown here is derived from an EMBL/GenBank/DDBJ whole genome shotgun (WGS) entry which is preliminary data.</text>
</comment>
<dbReference type="InterPro" id="IPR047831">
    <property type="entry name" value="GPR180/TMEM145"/>
</dbReference>
<keyword evidence="1" id="KW-1133">Transmembrane helix</keyword>
<dbReference type="InterPro" id="IPR019336">
    <property type="entry name" value="GPR180/TMEM145_TM"/>
</dbReference>
<evidence type="ECO:0000313" key="5">
    <source>
        <dbReference type="Proteomes" id="UP000481153"/>
    </source>
</evidence>
<feature type="transmembrane region" description="Helical" evidence="1">
    <location>
        <begin position="214"/>
        <end position="238"/>
    </location>
</feature>
<dbReference type="PANTHER" id="PTHR23252:SF24">
    <property type="entry name" value="TRANSMEMBRANE PROTEIN 145"/>
    <property type="match status" value="1"/>
</dbReference>
<name>A0A6G0WQ91_9STRA</name>
<feature type="signal peptide" evidence="2">
    <location>
        <begin position="1"/>
        <end position="17"/>
    </location>
</feature>
<dbReference type="Proteomes" id="UP000481153">
    <property type="component" value="Unassembled WGS sequence"/>
</dbReference>
<dbReference type="EMBL" id="VJMJ01000163">
    <property type="protein sequence ID" value="KAF0729574.1"/>
    <property type="molecule type" value="Genomic_DNA"/>
</dbReference>
<evidence type="ECO:0000256" key="2">
    <source>
        <dbReference type="SAM" id="SignalP"/>
    </source>
</evidence>
<evidence type="ECO:0000256" key="1">
    <source>
        <dbReference type="SAM" id="Phobius"/>
    </source>
</evidence>
<feature type="chain" id="PRO_5026307041" description="GPR180/TMEM145 transmembrane domain-containing protein" evidence="2">
    <location>
        <begin position="18"/>
        <end position="445"/>
    </location>
</feature>